<evidence type="ECO:0000313" key="3">
    <source>
        <dbReference type="Proteomes" id="UP000813444"/>
    </source>
</evidence>
<sequence length="456" mass="51766">MCDQQLILLRGELETRLKGKEWGKQIQGAPQRVILMAHCKVLVSTPSAMALQLSGSGLKYNSLFANINHCNQIGQDTFRSTAVRMERVGHLSYEMSKSGGIIETMLKYMEPDQSEIRNKLFQSYIMAGVNSIEESVTLIRQVDEEFKVWVKVTVDLLRALDDKAASNQTRNRETEGKIKAQLLEKKLLEKELEVEKRELEDFEKRFQKAIRTYEHIVNSLPGTIASAGAMVAAATAVGLGPEVLAMVAAFGGMHHAWLWCRQQTRKSTIRSLENETSTLRDRLKQLSGEHQSIQEVVTIVKKTLQDLQQLQEQITHFMDFLMNIQTIMAIKIFKNDPDVKKEILSDALLMKNRFLIASKATALYNEVSQAFVIPGVHWVTGLCPIDLPDDVIEEKVQEIEIWKAKICNGAEKLISKRIGELDLELEVLNRESLQSFRKVAPELFAKVWEISNEDLK</sequence>
<keyword evidence="3" id="KW-1185">Reference proteome</keyword>
<reference evidence="2" key="1">
    <citation type="journal article" date="2021" name="Nat. Commun.">
        <title>Genetic determinants of endophytism in the Arabidopsis root mycobiome.</title>
        <authorList>
            <person name="Mesny F."/>
            <person name="Miyauchi S."/>
            <person name="Thiergart T."/>
            <person name="Pickel B."/>
            <person name="Atanasova L."/>
            <person name="Karlsson M."/>
            <person name="Huettel B."/>
            <person name="Barry K.W."/>
            <person name="Haridas S."/>
            <person name="Chen C."/>
            <person name="Bauer D."/>
            <person name="Andreopoulos W."/>
            <person name="Pangilinan J."/>
            <person name="LaButti K."/>
            <person name="Riley R."/>
            <person name="Lipzen A."/>
            <person name="Clum A."/>
            <person name="Drula E."/>
            <person name="Henrissat B."/>
            <person name="Kohler A."/>
            <person name="Grigoriev I.V."/>
            <person name="Martin F.M."/>
            <person name="Hacquard S."/>
        </authorList>
    </citation>
    <scope>NUCLEOTIDE SEQUENCE</scope>
    <source>
        <strain evidence="2">MPI-CAGE-CH-0235</strain>
    </source>
</reference>
<protein>
    <submittedName>
        <fullName evidence="2">Uncharacterized protein</fullName>
    </submittedName>
</protein>
<feature type="coiled-coil region" evidence="1">
    <location>
        <begin position="171"/>
        <end position="212"/>
    </location>
</feature>
<evidence type="ECO:0000313" key="2">
    <source>
        <dbReference type="EMBL" id="KAH7303162.1"/>
    </source>
</evidence>
<dbReference type="EMBL" id="JAGPNK010000038">
    <property type="protein sequence ID" value="KAH7303162.1"/>
    <property type="molecule type" value="Genomic_DNA"/>
</dbReference>
<dbReference type="AlphaFoldDB" id="A0A8K0SCJ7"/>
<evidence type="ECO:0000256" key="1">
    <source>
        <dbReference type="SAM" id="Coils"/>
    </source>
</evidence>
<proteinExistence type="predicted"/>
<feature type="coiled-coil region" evidence="1">
    <location>
        <begin position="269"/>
        <end position="313"/>
    </location>
</feature>
<dbReference type="Proteomes" id="UP000813444">
    <property type="component" value="Unassembled WGS sequence"/>
</dbReference>
<comment type="caution">
    <text evidence="2">The sequence shown here is derived from an EMBL/GenBank/DDBJ whole genome shotgun (WGS) entry which is preliminary data.</text>
</comment>
<gene>
    <name evidence="2" type="ORF">B0I35DRAFT_517483</name>
</gene>
<name>A0A8K0SCJ7_9HYPO</name>
<dbReference type="OrthoDB" id="5406275at2759"/>
<keyword evidence="1" id="KW-0175">Coiled coil</keyword>
<accession>A0A8K0SCJ7</accession>
<organism evidence="2 3">
    <name type="scientific">Stachybotrys elegans</name>
    <dbReference type="NCBI Taxonomy" id="80388"/>
    <lineage>
        <taxon>Eukaryota</taxon>
        <taxon>Fungi</taxon>
        <taxon>Dikarya</taxon>
        <taxon>Ascomycota</taxon>
        <taxon>Pezizomycotina</taxon>
        <taxon>Sordariomycetes</taxon>
        <taxon>Hypocreomycetidae</taxon>
        <taxon>Hypocreales</taxon>
        <taxon>Stachybotryaceae</taxon>
        <taxon>Stachybotrys</taxon>
    </lineage>
</organism>